<dbReference type="InterPro" id="IPR044063">
    <property type="entry name" value="ZF_RING_GID"/>
</dbReference>
<keyword evidence="3" id="KW-0479">Metal-binding</keyword>
<evidence type="ECO:0000256" key="2">
    <source>
        <dbReference type="ARBA" id="ARBA00022490"/>
    </source>
</evidence>
<proteinExistence type="predicted"/>
<dbReference type="SMART" id="SM00757">
    <property type="entry name" value="CRA"/>
    <property type="match status" value="1"/>
</dbReference>
<dbReference type="Proteomes" id="UP000708208">
    <property type="component" value="Unassembled WGS sequence"/>
</dbReference>
<evidence type="ECO:0000256" key="5">
    <source>
        <dbReference type="ARBA" id="ARBA00022833"/>
    </source>
</evidence>
<evidence type="ECO:0000256" key="3">
    <source>
        <dbReference type="ARBA" id="ARBA00022723"/>
    </source>
</evidence>
<feature type="domain" description="RING-Gid-type" evidence="8">
    <location>
        <begin position="336"/>
        <end position="377"/>
    </location>
</feature>
<dbReference type="PANTHER" id="PTHR12170">
    <property type="entry name" value="MACROPHAGE ERYTHROBLAST ATTACHER-RELATED"/>
    <property type="match status" value="1"/>
</dbReference>
<keyword evidence="4 6" id="KW-0863">Zinc-finger</keyword>
<gene>
    <name evidence="9" type="ORF">AFUS01_LOCUS43653</name>
</gene>
<reference evidence="9" key="1">
    <citation type="submission" date="2021-06" db="EMBL/GenBank/DDBJ databases">
        <authorList>
            <person name="Hodson N. C."/>
            <person name="Mongue J. A."/>
            <person name="Jaron S. K."/>
        </authorList>
    </citation>
    <scope>NUCLEOTIDE SEQUENCE</scope>
</reference>
<accession>A0A8J2LMU0</accession>
<evidence type="ECO:0000259" key="7">
    <source>
        <dbReference type="PROSITE" id="PS50897"/>
    </source>
</evidence>
<sequence>MDGCEAVDRELDKVLTKFGGIDAHVERTTTNLIHSLSRLQEQFETDAGDFELTTTQASIVCDAVNQAREAVGRIATEHRDLHSTVSKVGKAIDRNLNPDFGTITRDGIFSGERAKILTQVVCQHLYRQGMLDIGDALCQESDQELDSQHKEPFIELHRILDALKRHDLEPALLWATENCEALAAQGSTLEFKLHRLAFLNLIKKGPKHQSESIRYARDNFCRFVKRHEKEVQVLMGSLLFVPGNVEASPYGHLFDNTLWDDIQETFTRDACARLGLSVDSPLAVCFAAGCIALPALLNICQAMQARQVSSIWNGKDELPIEIDLGKEFHYHSVFACPILRQQASESNPPMRLTCGHVISRDALHKLASGNKLKCPYCPGEQNPNDARQIVF</sequence>
<dbReference type="InterPro" id="IPR006595">
    <property type="entry name" value="CTLH_C"/>
</dbReference>
<dbReference type="Pfam" id="PF10607">
    <property type="entry name" value="CTLH"/>
    <property type="match status" value="1"/>
</dbReference>
<dbReference type="PROSITE" id="PS50896">
    <property type="entry name" value="LISH"/>
    <property type="match status" value="1"/>
</dbReference>
<keyword evidence="5" id="KW-0862">Zinc</keyword>
<dbReference type="EMBL" id="CAJVCH010570116">
    <property type="protein sequence ID" value="CAG7834116.1"/>
    <property type="molecule type" value="Genomic_DNA"/>
</dbReference>
<evidence type="ECO:0000313" key="10">
    <source>
        <dbReference type="Proteomes" id="UP000708208"/>
    </source>
</evidence>
<dbReference type="InterPro" id="IPR045098">
    <property type="entry name" value="Fyv10_fam"/>
</dbReference>
<dbReference type="PROSITE" id="PS51867">
    <property type="entry name" value="ZF_RING_GID"/>
    <property type="match status" value="1"/>
</dbReference>
<feature type="domain" description="CTLH" evidence="7">
    <location>
        <begin position="152"/>
        <end position="209"/>
    </location>
</feature>
<evidence type="ECO:0000313" key="9">
    <source>
        <dbReference type="EMBL" id="CAG7834116.1"/>
    </source>
</evidence>
<evidence type="ECO:0000256" key="1">
    <source>
        <dbReference type="ARBA" id="ARBA00004496"/>
    </source>
</evidence>
<dbReference type="InterPro" id="IPR006594">
    <property type="entry name" value="LisH"/>
</dbReference>
<keyword evidence="2" id="KW-0963">Cytoplasm</keyword>
<evidence type="ECO:0000256" key="6">
    <source>
        <dbReference type="PROSITE-ProRule" id="PRU01215"/>
    </source>
</evidence>
<feature type="zinc finger region" description="RING-Gid-type" evidence="6">
    <location>
        <begin position="336"/>
        <end position="377"/>
    </location>
</feature>
<protein>
    <submittedName>
        <fullName evidence="9">Uncharacterized protein</fullName>
    </submittedName>
</protein>
<dbReference type="GO" id="GO:0005737">
    <property type="term" value="C:cytoplasm"/>
    <property type="evidence" value="ECO:0007669"/>
    <property type="project" value="UniProtKB-SubCell"/>
</dbReference>
<comment type="caution">
    <text evidence="9">The sequence shown here is derived from an EMBL/GenBank/DDBJ whole genome shotgun (WGS) entry which is preliminary data.</text>
</comment>
<dbReference type="GO" id="GO:0043161">
    <property type="term" value="P:proteasome-mediated ubiquitin-dependent protein catabolic process"/>
    <property type="evidence" value="ECO:0007669"/>
    <property type="project" value="InterPro"/>
</dbReference>
<dbReference type="PROSITE" id="PS50897">
    <property type="entry name" value="CTLH"/>
    <property type="match status" value="1"/>
</dbReference>
<organism evidence="9 10">
    <name type="scientific">Allacma fusca</name>
    <dbReference type="NCBI Taxonomy" id="39272"/>
    <lineage>
        <taxon>Eukaryota</taxon>
        <taxon>Metazoa</taxon>
        <taxon>Ecdysozoa</taxon>
        <taxon>Arthropoda</taxon>
        <taxon>Hexapoda</taxon>
        <taxon>Collembola</taxon>
        <taxon>Symphypleona</taxon>
        <taxon>Sminthuridae</taxon>
        <taxon>Allacma</taxon>
    </lineage>
</organism>
<evidence type="ECO:0000259" key="8">
    <source>
        <dbReference type="PROSITE" id="PS51867"/>
    </source>
</evidence>
<dbReference type="SMART" id="SM00668">
    <property type="entry name" value="CTLH"/>
    <property type="match status" value="1"/>
</dbReference>
<dbReference type="InterPro" id="IPR013144">
    <property type="entry name" value="CRA_dom"/>
</dbReference>
<dbReference type="GO" id="GO:0008270">
    <property type="term" value="F:zinc ion binding"/>
    <property type="evidence" value="ECO:0007669"/>
    <property type="project" value="UniProtKB-KW"/>
</dbReference>
<keyword evidence="10" id="KW-1185">Reference proteome</keyword>
<dbReference type="InterPro" id="IPR024964">
    <property type="entry name" value="CTLH/CRA"/>
</dbReference>
<dbReference type="InterPro" id="IPR027370">
    <property type="entry name" value="Znf-RING_euk"/>
</dbReference>
<dbReference type="Pfam" id="PF13445">
    <property type="entry name" value="zf-RING_UBOX"/>
    <property type="match status" value="1"/>
</dbReference>
<dbReference type="FunFam" id="3.30.40.10:FF:000143">
    <property type="entry name" value="Regulator of gluconeogenesis Rmd5"/>
    <property type="match status" value="1"/>
</dbReference>
<dbReference type="PANTHER" id="PTHR12170:SF3">
    <property type="entry name" value="GH10162P"/>
    <property type="match status" value="1"/>
</dbReference>
<name>A0A8J2LMU0_9HEXA</name>
<dbReference type="GO" id="GO:0005634">
    <property type="term" value="C:nucleus"/>
    <property type="evidence" value="ECO:0007669"/>
    <property type="project" value="TreeGrafter"/>
</dbReference>
<evidence type="ECO:0000256" key="4">
    <source>
        <dbReference type="ARBA" id="ARBA00022771"/>
    </source>
</evidence>
<dbReference type="AlphaFoldDB" id="A0A8J2LMU0"/>
<comment type="subcellular location">
    <subcellularLocation>
        <location evidence="1">Cytoplasm</location>
    </subcellularLocation>
</comment>
<dbReference type="GO" id="GO:0034657">
    <property type="term" value="C:GID complex"/>
    <property type="evidence" value="ECO:0007669"/>
    <property type="project" value="TreeGrafter"/>
</dbReference>
<dbReference type="GO" id="GO:0061630">
    <property type="term" value="F:ubiquitin protein ligase activity"/>
    <property type="evidence" value="ECO:0007669"/>
    <property type="project" value="InterPro"/>
</dbReference>
<dbReference type="OrthoDB" id="1933281at2759"/>